<evidence type="ECO:0000259" key="1">
    <source>
        <dbReference type="Pfam" id="PF02518"/>
    </source>
</evidence>
<dbReference type="InterPro" id="IPR050640">
    <property type="entry name" value="Bact_2-comp_sensor_kinase"/>
</dbReference>
<feature type="domain" description="Histidine kinase/HSP90-like ATPase" evidence="1">
    <location>
        <begin position="452"/>
        <end position="558"/>
    </location>
</feature>
<dbReference type="Pfam" id="PF06580">
    <property type="entry name" value="His_kinase"/>
    <property type="match status" value="1"/>
</dbReference>
<dbReference type="Proteomes" id="UP001519887">
    <property type="component" value="Unassembled WGS sequence"/>
</dbReference>
<dbReference type="InterPro" id="IPR003594">
    <property type="entry name" value="HATPase_dom"/>
</dbReference>
<dbReference type="GO" id="GO:0016301">
    <property type="term" value="F:kinase activity"/>
    <property type="evidence" value="ECO:0007669"/>
    <property type="project" value="UniProtKB-KW"/>
</dbReference>
<dbReference type="InterPro" id="IPR010559">
    <property type="entry name" value="Sig_transdc_His_kin_internal"/>
</dbReference>
<comment type="caution">
    <text evidence="3">The sequence shown here is derived from an EMBL/GenBank/DDBJ whole genome shotgun (WGS) entry which is preliminary data.</text>
</comment>
<gene>
    <name evidence="3" type="ORF">K0U00_15595</name>
</gene>
<sequence>MFLVLVLLTCIPLIMLTVVAIHNAQDQLETEIMGSNLSKIEWSGTFLDDQIQILDQILFSVMNDQSVTQFMENAQNQDEALDFTLQKNLFAILSSQNLANLNRISEITVFKKENERSYSVRNGEERVLPNPGTTAPWNSPGGRKPVYVFVPDSDQFTMYRNLYRFIDRKLVGGVALQVNWSMFDPIFKSLGSDDKSTILVLDESGNVVNIPFEGSSEAVLTTSVVKRIEQHSGEHFLKDDAHYIFYQSFADGKMTIVKMIPTSVVSASSNNTLRFGIGIVTILIIVSVTASKFIADRAVSPILKLVRAITWTEETNSDIYVGHNRKDEIGWLEQKYAQIIRSRYQIYIEKRTAQLKALQAQINPHFLHNTLQSIGAMAVIKDVPEIYHIIQAISSNLRYTMGMGNDLVTLQQEFDHVSNYLVIQKFRIKDKITVEWEIDPFAADCLIPPLTLQPIVENAFEHGFQHKRGRWIIGIRTRCDWEKLYIEITDNGTGLSPQRELELKQSLMRNIEEIIEIKESMALSNIQARIKTQFGSEYGLEIESTLHGGTQVTIVIPNTSVQGGGSNG</sequence>
<reference evidence="3 4" key="1">
    <citation type="submission" date="2021-07" db="EMBL/GenBank/DDBJ databases">
        <title>Paenibacillus radiodurans sp. nov., isolated from the southeastern edge of Tengger Desert.</title>
        <authorList>
            <person name="Zhang G."/>
        </authorList>
    </citation>
    <scope>NUCLEOTIDE SEQUENCE [LARGE SCALE GENOMIC DNA]</scope>
    <source>
        <strain evidence="3 4">CCM 7311</strain>
    </source>
</reference>
<feature type="domain" description="Signal transduction histidine kinase internal region" evidence="2">
    <location>
        <begin position="353"/>
        <end position="432"/>
    </location>
</feature>
<dbReference type="Gene3D" id="6.10.340.10">
    <property type="match status" value="1"/>
</dbReference>
<dbReference type="EMBL" id="JAHZIK010000366">
    <property type="protein sequence ID" value="MBW7455449.1"/>
    <property type="molecule type" value="Genomic_DNA"/>
</dbReference>
<evidence type="ECO:0000313" key="3">
    <source>
        <dbReference type="EMBL" id="MBW7455449.1"/>
    </source>
</evidence>
<dbReference type="RefSeq" id="WP_210037957.1">
    <property type="nucleotide sequence ID" value="NZ_JBHLVU010000022.1"/>
</dbReference>
<dbReference type="InterPro" id="IPR036890">
    <property type="entry name" value="HATPase_C_sf"/>
</dbReference>
<protein>
    <submittedName>
        <fullName evidence="3">Sensor histidine kinase</fullName>
    </submittedName>
</protein>
<dbReference type="PANTHER" id="PTHR34220:SF7">
    <property type="entry name" value="SENSOR HISTIDINE KINASE YPDA"/>
    <property type="match status" value="1"/>
</dbReference>
<accession>A0ABS7C3H4</accession>
<keyword evidence="4" id="KW-1185">Reference proteome</keyword>
<evidence type="ECO:0000259" key="2">
    <source>
        <dbReference type="Pfam" id="PF06580"/>
    </source>
</evidence>
<proteinExistence type="predicted"/>
<keyword evidence="3" id="KW-0808">Transferase</keyword>
<keyword evidence="3" id="KW-0418">Kinase</keyword>
<evidence type="ECO:0000313" key="4">
    <source>
        <dbReference type="Proteomes" id="UP001519887"/>
    </source>
</evidence>
<dbReference type="Gene3D" id="3.30.565.10">
    <property type="entry name" value="Histidine kinase-like ATPase, C-terminal domain"/>
    <property type="match status" value="1"/>
</dbReference>
<dbReference type="SUPFAM" id="SSF55874">
    <property type="entry name" value="ATPase domain of HSP90 chaperone/DNA topoisomerase II/histidine kinase"/>
    <property type="match status" value="1"/>
</dbReference>
<name>A0ABS7C3H4_9BACL</name>
<dbReference type="PANTHER" id="PTHR34220">
    <property type="entry name" value="SENSOR HISTIDINE KINASE YPDA"/>
    <property type="match status" value="1"/>
</dbReference>
<organism evidence="3 4">
    <name type="scientific">Paenibacillus sepulcri</name>
    <dbReference type="NCBI Taxonomy" id="359917"/>
    <lineage>
        <taxon>Bacteria</taxon>
        <taxon>Bacillati</taxon>
        <taxon>Bacillota</taxon>
        <taxon>Bacilli</taxon>
        <taxon>Bacillales</taxon>
        <taxon>Paenibacillaceae</taxon>
        <taxon>Paenibacillus</taxon>
    </lineage>
</organism>
<dbReference type="Pfam" id="PF02518">
    <property type="entry name" value="HATPase_c"/>
    <property type="match status" value="1"/>
</dbReference>